<reference evidence="5 6" key="1">
    <citation type="submission" date="2020-01" db="EMBL/GenBank/DDBJ databases">
        <title>Jiella pacifica sp. nov.</title>
        <authorList>
            <person name="Xue Z."/>
            <person name="Zhu S."/>
            <person name="Chen J."/>
            <person name="Yang J."/>
        </authorList>
    </citation>
    <scope>NUCLEOTIDE SEQUENCE [LARGE SCALE GENOMIC DNA]</scope>
    <source>
        <strain evidence="5 6">40Bstr34</strain>
    </source>
</reference>
<dbReference type="Pfam" id="PF07690">
    <property type="entry name" value="MFS_1"/>
    <property type="match status" value="1"/>
</dbReference>
<evidence type="ECO:0000256" key="4">
    <source>
        <dbReference type="SAM" id="Phobius"/>
    </source>
</evidence>
<feature type="transmembrane region" description="Helical" evidence="4">
    <location>
        <begin position="377"/>
        <end position="398"/>
    </location>
</feature>
<dbReference type="Gene3D" id="1.20.1250.20">
    <property type="entry name" value="MFS general substrate transporter like domains"/>
    <property type="match status" value="1"/>
</dbReference>
<feature type="transmembrane region" description="Helical" evidence="4">
    <location>
        <begin position="288"/>
        <end position="306"/>
    </location>
</feature>
<dbReference type="SUPFAM" id="SSF103473">
    <property type="entry name" value="MFS general substrate transporter"/>
    <property type="match status" value="1"/>
</dbReference>
<proteinExistence type="predicted"/>
<protein>
    <submittedName>
        <fullName evidence="5">MFS transporter</fullName>
    </submittedName>
</protein>
<feature type="transmembrane region" description="Helical" evidence="4">
    <location>
        <begin position="168"/>
        <end position="187"/>
    </location>
</feature>
<feature type="transmembrane region" description="Helical" evidence="4">
    <location>
        <begin position="257"/>
        <end position="276"/>
    </location>
</feature>
<evidence type="ECO:0000256" key="3">
    <source>
        <dbReference type="ARBA" id="ARBA00023136"/>
    </source>
</evidence>
<evidence type="ECO:0000256" key="2">
    <source>
        <dbReference type="ARBA" id="ARBA00022989"/>
    </source>
</evidence>
<feature type="transmembrane region" description="Helical" evidence="4">
    <location>
        <begin position="79"/>
        <end position="97"/>
    </location>
</feature>
<comment type="caution">
    <text evidence="5">The sequence shown here is derived from an EMBL/GenBank/DDBJ whole genome shotgun (WGS) entry which is preliminary data.</text>
</comment>
<organism evidence="5 6">
    <name type="scientific">Jiella pacifica</name>
    <dbReference type="NCBI Taxonomy" id="2696469"/>
    <lineage>
        <taxon>Bacteria</taxon>
        <taxon>Pseudomonadati</taxon>
        <taxon>Pseudomonadota</taxon>
        <taxon>Alphaproteobacteria</taxon>
        <taxon>Hyphomicrobiales</taxon>
        <taxon>Aurantimonadaceae</taxon>
        <taxon>Jiella</taxon>
    </lineage>
</organism>
<feature type="transmembrane region" description="Helical" evidence="4">
    <location>
        <begin position="12"/>
        <end position="32"/>
    </location>
</feature>
<feature type="transmembrane region" description="Helical" evidence="4">
    <location>
        <begin position="138"/>
        <end position="156"/>
    </location>
</feature>
<gene>
    <name evidence="5" type="ORF">GTK09_04650</name>
</gene>
<dbReference type="InterPro" id="IPR011701">
    <property type="entry name" value="MFS"/>
</dbReference>
<accession>A0A6N9SX87</accession>
<keyword evidence="3 4" id="KW-0472">Membrane</keyword>
<feature type="transmembrane region" description="Helical" evidence="4">
    <location>
        <begin position="44"/>
        <end position="67"/>
    </location>
</feature>
<feature type="transmembrane region" description="Helical" evidence="4">
    <location>
        <begin position="222"/>
        <end position="245"/>
    </location>
</feature>
<dbReference type="RefSeq" id="WP_163461313.1">
    <property type="nucleotide sequence ID" value="NZ_JAAAMG010000002.1"/>
</dbReference>
<dbReference type="PANTHER" id="PTHR11360">
    <property type="entry name" value="MONOCARBOXYLATE TRANSPORTER"/>
    <property type="match status" value="1"/>
</dbReference>
<feature type="transmembrane region" description="Helical" evidence="4">
    <location>
        <begin position="351"/>
        <end position="371"/>
    </location>
</feature>
<dbReference type="Proteomes" id="UP000469011">
    <property type="component" value="Unassembled WGS sequence"/>
</dbReference>
<keyword evidence="2 4" id="KW-1133">Transmembrane helix</keyword>
<dbReference type="GO" id="GO:0022857">
    <property type="term" value="F:transmembrane transporter activity"/>
    <property type="evidence" value="ECO:0007669"/>
    <property type="project" value="InterPro"/>
</dbReference>
<dbReference type="InterPro" id="IPR036259">
    <property type="entry name" value="MFS_trans_sf"/>
</dbReference>
<sequence>MSATSRAAYPSASIAALAIGETIVWAAFYYTFPALLTRWESAEGWGKTILTAAFAGTIMLSALLAPLAGRLIDRGYGPLLMTGATCAGALLLALSSITTSLALFVPIWLCLGAVMAGALYEPCFAVVTRALGSSARRAITGITLVAGFAGTLAFPMNHWIAEAGGWRLASQAMAALALLVAAPLLWFSTSRLESCALARAPAEDRERQTAPDPRAAAARGRLFFLLTLGFATIGASHSLVLNHLLPILESHRMSDRLAVLVAAGVGPMQVVGRLAILGFERHLSNRVVALASCVAVGLAACCLFGSQFLPLLAILFVVLHGSGYGTVSIMRPVMLRETLGEANFGATSGQMARYSTAAAALAPFAGSLLWLVGGYDLTLLVVALACVAAFAAFTSLAAQRNHPST</sequence>
<name>A0A6N9SX87_9HYPH</name>
<evidence type="ECO:0000313" key="6">
    <source>
        <dbReference type="Proteomes" id="UP000469011"/>
    </source>
</evidence>
<keyword evidence="1 4" id="KW-0812">Transmembrane</keyword>
<keyword evidence="6" id="KW-1185">Reference proteome</keyword>
<dbReference type="AlphaFoldDB" id="A0A6N9SX87"/>
<evidence type="ECO:0000313" key="5">
    <source>
        <dbReference type="EMBL" id="NDW03710.1"/>
    </source>
</evidence>
<dbReference type="EMBL" id="JAAAMG010000002">
    <property type="protein sequence ID" value="NDW03710.1"/>
    <property type="molecule type" value="Genomic_DNA"/>
</dbReference>
<dbReference type="PANTHER" id="PTHR11360:SF308">
    <property type="entry name" value="BLL3089 PROTEIN"/>
    <property type="match status" value="1"/>
</dbReference>
<feature type="transmembrane region" description="Helical" evidence="4">
    <location>
        <begin position="103"/>
        <end position="126"/>
    </location>
</feature>
<dbReference type="InterPro" id="IPR050327">
    <property type="entry name" value="Proton-linked_MCT"/>
</dbReference>
<evidence type="ECO:0000256" key="1">
    <source>
        <dbReference type="ARBA" id="ARBA00022692"/>
    </source>
</evidence>
<feature type="transmembrane region" description="Helical" evidence="4">
    <location>
        <begin position="312"/>
        <end position="330"/>
    </location>
</feature>